<evidence type="ECO:0000313" key="2">
    <source>
        <dbReference type="EMBL" id="MFD1610643.1"/>
    </source>
</evidence>
<accession>A0ABW4HYB1</accession>
<organism evidence="2 3">
    <name type="scientific">Sphingomonas tabacisoli</name>
    <dbReference type="NCBI Taxonomy" id="2249466"/>
    <lineage>
        <taxon>Bacteria</taxon>
        <taxon>Pseudomonadati</taxon>
        <taxon>Pseudomonadota</taxon>
        <taxon>Alphaproteobacteria</taxon>
        <taxon>Sphingomonadales</taxon>
        <taxon>Sphingomonadaceae</taxon>
        <taxon>Sphingomonas</taxon>
    </lineage>
</organism>
<proteinExistence type="predicted"/>
<dbReference type="SUPFAM" id="SSF53474">
    <property type="entry name" value="alpha/beta-Hydrolases"/>
    <property type="match status" value="1"/>
</dbReference>
<dbReference type="RefSeq" id="WP_380886506.1">
    <property type="nucleotide sequence ID" value="NZ_JBHUDY010000001.1"/>
</dbReference>
<dbReference type="InterPro" id="IPR029058">
    <property type="entry name" value="AB_hydrolase_fold"/>
</dbReference>
<dbReference type="InterPro" id="IPR010333">
    <property type="entry name" value="VirJ"/>
</dbReference>
<reference evidence="3" key="1">
    <citation type="journal article" date="2019" name="Int. J. Syst. Evol. Microbiol.">
        <title>The Global Catalogue of Microorganisms (GCM) 10K type strain sequencing project: providing services to taxonomists for standard genome sequencing and annotation.</title>
        <authorList>
            <consortium name="The Broad Institute Genomics Platform"/>
            <consortium name="The Broad Institute Genome Sequencing Center for Infectious Disease"/>
            <person name="Wu L."/>
            <person name="Ma J."/>
        </authorList>
    </citation>
    <scope>NUCLEOTIDE SEQUENCE [LARGE SCALE GENOMIC DNA]</scope>
    <source>
        <strain evidence="3">CGMCC 1.16275</strain>
    </source>
</reference>
<dbReference type="Pfam" id="PF06057">
    <property type="entry name" value="VirJ"/>
    <property type="match status" value="1"/>
</dbReference>
<evidence type="ECO:0000259" key="1">
    <source>
        <dbReference type="Pfam" id="PF06057"/>
    </source>
</evidence>
<name>A0ABW4HYB1_9SPHN</name>
<keyword evidence="3" id="KW-1185">Reference proteome</keyword>
<gene>
    <name evidence="2" type="ORF">ACFSCW_02375</name>
</gene>
<dbReference type="Gene3D" id="3.40.50.1820">
    <property type="entry name" value="alpha/beta hydrolase"/>
    <property type="match status" value="1"/>
</dbReference>
<evidence type="ECO:0000313" key="3">
    <source>
        <dbReference type="Proteomes" id="UP001597115"/>
    </source>
</evidence>
<comment type="caution">
    <text evidence="2">The sequence shown here is derived from an EMBL/GenBank/DDBJ whole genome shotgun (WGS) entry which is preliminary data.</text>
</comment>
<keyword evidence="2" id="KW-0378">Hydrolase</keyword>
<feature type="domain" description="Bacterial virulence" evidence="1">
    <location>
        <begin position="51"/>
        <end position="235"/>
    </location>
</feature>
<dbReference type="EMBL" id="JBHUDY010000001">
    <property type="protein sequence ID" value="MFD1610643.1"/>
    <property type="molecule type" value="Genomic_DNA"/>
</dbReference>
<protein>
    <submittedName>
        <fullName evidence="2">AcvB/VirJ family lysyl-phosphatidylglycerol hydrolase</fullName>
    </submittedName>
</protein>
<dbReference type="GO" id="GO:0016787">
    <property type="term" value="F:hydrolase activity"/>
    <property type="evidence" value="ECO:0007669"/>
    <property type="project" value="UniProtKB-KW"/>
</dbReference>
<dbReference type="Proteomes" id="UP001597115">
    <property type="component" value="Unassembled WGS sequence"/>
</dbReference>
<sequence length="242" mass="26524">MIMARRYRRWLWATLALVAAGLAALAWSVGFFDRDPDRFFDAGPRRPKYAAVLFSGDLGLRYGMSSHIAVALKDKGVPVLGISSPAAFPTRKTRAETDRIVAHAIRDALKRTGASQVLLMGQSFGADIARVGLRDLPPVLRPKVAAAVLVVPGSDAFFRADPSNLTYHTAPDAGSEEAARIDWLPIVCVQGSAERDSLCPVLTQRNARRAVLPGGHFLQRNHELLTRTIMKSLDEMLGPQWR</sequence>